<protein>
    <recommendedName>
        <fullName evidence="2">Dit-like phage tail protein N-terminal domain-containing protein</fullName>
    </recommendedName>
</protein>
<proteinExistence type="predicted"/>
<dbReference type="Proteomes" id="UP000249008">
    <property type="component" value="Chromosome 1"/>
</dbReference>
<gene>
    <name evidence="3" type="ORF">NCTC12112_02257</name>
</gene>
<evidence type="ECO:0000313" key="4">
    <source>
        <dbReference type="Proteomes" id="UP000249008"/>
    </source>
</evidence>
<feature type="region of interest" description="Disordered" evidence="1">
    <location>
        <begin position="151"/>
        <end position="174"/>
    </location>
</feature>
<dbReference type="InterPro" id="IPR048494">
    <property type="entry name" value="Dit-like_N"/>
</dbReference>
<reference evidence="3 4" key="1">
    <citation type="submission" date="2018-06" db="EMBL/GenBank/DDBJ databases">
        <authorList>
            <consortium name="Pathogen Informatics"/>
            <person name="Doyle S."/>
        </authorList>
    </citation>
    <scope>NUCLEOTIDE SEQUENCE [LARGE SCALE GENOMIC DNA]</scope>
    <source>
        <strain evidence="3 4">NCTC12112</strain>
    </source>
</reference>
<evidence type="ECO:0000313" key="3">
    <source>
        <dbReference type="EMBL" id="SQJ08861.1"/>
    </source>
</evidence>
<accession>A0AAX2JEI2</accession>
<sequence length="191" mass="21290">MFRISDILKKAAEKEFPDLFKAKSTLGGIELEVISSKSETTKISSTNRRVEKGFNISDSTRSECLLLDITVVDNSFEYLTNRINLKKLANSGEYTEFDYSGRDYYDHVIITNIKETESSEQATGLTYDISLKIIKTAEIEIEATEKVSTKTGSGGDKIVKTAEVKDPTPKEKERGSTIIKAGWDWIGGLSK</sequence>
<feature type="domain" description="Dit-like phage tail protein N-terminal" evidence="2">
    <location>
        <begin position="32"/>
        <end position="140"/>
    </location>
</feature>
<dbReference type="EMBL" id="LS483487">
    <property type="protein sequence ID" value="SQJ08861.1"/>
    <property type="molecule type" value="Genomic_DNA"/>
</dbReference>
<organism evidence="3 4">
    <name type="scientific">Fusobacterium ulcerans</name>
    <dbReference type="NCBI Taxonomy" id="861"/>
    <lineage>
        <taxon>Bacteria</taxon>
        <taxon>Fusobacteriati</taxon>
        <taxon>Fusobacteriota</taxon>
        <taxon>Fusobacteriia</taxon>
        <taxon>Fusobacteriales</taxon>
        <taxon>Fusobacteriaceae</taxon>
        <taxon>Fusobacterium</taxon>
    </lineage>
</organism>
<dbReference type="RefSeq" id="WP_005981440.1">
    <property type="nucleotide sequence ID" value="NZ_CABKNW010000005.1"/>
</dbReference>
<dbReference type="GeneID" id="78453542"/>
<feature type="compositionally biased region" description="Basic and acidic residues" evidence="1">
    <location>
        <begin position="157"/>
        <end position="174"/>
    </location>
</feature>
<dbReference type="AlphaFoldDB" id="A0AAX2JEI2"/>
<dbReference type="Pfam" id="PF21821">
    <property type="entry name" value="Dit_like"/>
    <property type="match status" value="1"/>
</dbReference>
<evidence type="ECO:0000256" key="1">
    <source>
        <dbReference type="SAM" id="MobiDB-lite"/>
    </source>
</evidence>
<name>A0AAX2JEI2_9FUSO</name>
<dbReference type="KEGG" id="ful:C4N20_01895"/>
<evidence type="ECO:0000259" key="2">
    <source>
        <dbReference type="Pfam" id="PF21821"/>
    </source>
</evidence>